<gene>
    <name evidence="2" type="ORF">GGQ87_002490</name>
</gene>
<name>A0A7X5YLK7_9CAUL</name>
<dbReference type="Proteomes" id="UP000587415">
    <property type="component" value="Unassembled WGS sequence"/>
</dbReference>
<keyword evidence="1" id="KW-0472">Membrane</keyword>
<organism evidence="2 3">
    <name type="scientific">Brevundimonas alba</name>
    <dbReference type="NCBI Taxonomy" id="74314"/>
    <lineage>
        <taxon>Bacteria</taxon>
        <taxon>Pseudomonadati</taxon>
        <taxon>Pseudomonadota</taxon>
        <taxon>Alphaproteobacteria</taxon>
        <taxon>Caulobacterales</taxon>
        <taxon>Caulobacteraceae</taxon>
        <taxon>Brevundimonas</taxon>
    </lineage>
</organism>
<proteinExistence type="predicted"/>
<evidence type="ECO:0000313" key="2">
    <source>
        <dbReference type="EMBL" id="NJC42195.1"/>
    </source>
</evidence>
<keyword evidence="1" id="KW-0812">Transmembrane</keyword>
<feature type="transmembrane region" description="Helical" evidence="1">
    <location>
        <begin position="20"/>
        <end position="37"/>
    </location>
</feature>
<comment type="caution">
    <text evidence="2">The sequence shown here is derived from an EMBL/GenBank/DDBJ whole genome shotgun (WGS) entry which is preliminary data.</text>
</comment>
<dbReference type="AlphaFoldDB" id="A0A7X5YLK7"/>
<keyword evidence="3" id="KW-1185">Reference proteome</keyword>
<reference evidence="2 3" key="1">
    <citation type="submission" date="2020-03" db="EMBL/GenBank/DDBJ databases">
        <title>Genomic Encyclopedia of Type Strains, Phase IV (KMG-IV): sequencing the most valuable type-strain genomes for metagenomic binning, comparative biology and taxonomic classification.</title>
        <authorList>
            <person name="Goeker M."/>
        </authorList>
    </citation>
    <scope>NUCLEOTIDE SEQUENCE [LARGE SCALE GENOMIC DNA]</scope>
    <source>
        <strain evidence="2 3">DSM 4736</strain>
    </source>
</reference>
<feature type="transmembrane region" description="Helical" evidence="1">
    <location>
        <begin position="108"/>
        <end position="129"/>
    </location>
</feature>
<keyword evidence="1" id="KW-1133">Transmembrane helix</keyword>
<sequence>MRLATDRVRAAPAVTPQLSMMIGMTAIGLGIWGSLFPRSVKRTFGIAAPTAAVFAAFGAREIWSGVKLAEDPTRTGVLWARVGGDVFDIAVLSALSAGGNPKRGNARVALGAVLAITALDVLTAVRMGAVQRNCK</sequence>
<accession>A0A7X5YLK7</accession>
<protein>
    <submittedName>
        <fullName evidence="2">Uncharacterized protein</fullName>
    </submittedName>
</protein>
<dbReference type="RefSeq" id="WP_168048216.1">
    <property type="nucleotide sequence ID" value="NZ_JAATJM010000002.1"/>
</dbReference>
<evidence type="ECO:0000256" key="1">
    <source>
        <dbReference type="SAM" id="Phobius"/>
    </source>
</evidence>
<evidence type="ECO:0000313" key="3">
    <source>
        <dbReference type="Proteomes" id="UP000587415"/>
    </source>
</evidence>
<dbReference type="EMBL" id="JAATJM010000002">
    <property type="protein sequence ID" value="NJC42195.1"/>
    <property type="molecule type" value="Genomic_DNA"/>
</dbReference>